<keyword evidence="1" id="KW-0472">Membrane</keyword>
<feature type="transmembrane region" description="Helical" evidence="1">
    <location>
        <begin position="59"/>
        <end position="75"/>
    </location>
</feature>
<keyword evidence="1" id="KW-0812">Transmembrane</keyword>
<dbReference type="InterPro" id="IPR025517">
    <property type="entry name" value="DUF4405"/>
</dbReference>
<comment type="caution">
    <text evidence="3">The sequence shown here is derived from an EMBL/GenBank/DDBJ whole genome shotgun (WGS) entry which is preliminary data.</text>
</comment>
<feature type="domain" description="Flavinylation-associated cytochrome" evidence="2">
    <location>
        <begin position="6"/>
        <end position="75"/>
    </location>
</feature>
<dbReference type="Pfam" id="PF14358">
    <property type="entry name" value="DUF4405"/>
    <property type="match status" value="1"/>
</dbReference>
<dbReference type="RefSeq" id="WP_413781613.1">
    <property type="nucleotide sequence ID" value="NZ_JAUOZS010000001.1"/>
</dbReference>
<protein>
    <submittedName>
        <fullName evidence="3">DUF4405 domain-containing protein</fullName>
    </submittedName>
</protein>
<evidence type="ECO:0000259" key="2">
    <source>
        <dbReference type="Pfam" id="PF14358"/>
    </source>
</evidence>
<dbReference type="Proteomes" id="UP001254848">
    <property type="component" value="Unassembled WGS sequence"/>
</dbReference>
<reference evidence="3 4" key="1">
    <citation type="submission" date="2023-07" db="EMBL/GenBank/DDBJ databases">
        <title>The novel representative of Negativicutes class, Anaeroselena agilis gen. nov. sp. nov.</title>
        <authorList>
            <person name="Prokofeva M.I."/>
            <person name="Elcheninov A.G."/>
            <person name="Klyukina A."/>
            <person name="Kublanov I.V."/>
            <person name="Frolov E.N."/>
            <person name="Podosokorskaya O.A."/>
        </authorList>
    </citation>
    <scope>NUCLEOTIDE SEQUENCE [LARGE SCALE GENOMIC DNA]</scope>
    <source>
        <strain evidence="3 4">4137-cl</strain>
    </source>
</reference>
<keyword evidence="4" id="KW-1185">Reference proteome</keyword>
<keyword evidence="1" id="KW-1133">Transmembrane helix</keyword>
<evidence type="ECO:0000313" key="3">
    <source>
        <dbReference type="EMBL" id="MDT8903153.1"/>
    </source>
</evidence>
<evidence type="ECO:0000256" key="1">
    <source>
        <dbReference type="SAM" id="Phobius"/>
    </source>
</evidence>
<evidence type="ECO:0000313" key="4">
    <source>
        <dbReference type="Proteomes" id="UP001254848"/>
    </source>
</evidence>
<name>A0ABU3P3R0_9FIRM</name>
<sequence length="95" mass="10427">MAVRRVVSLLLMLVFVGVAASGVMIHHYEHRDFDYMANPGGLEPPQQAVGFLLRRGHEIAGYLMIILAFGHLLVNRRTALAHFGLTGKGGTGRCR</sequence>
<gene>
    <name evidence="3" type="ORF">Q4T40_18110</name>
</gene>
<organism evidence="3 4">
    <name type="scientific">Anaeroselena agilis</name>
    <dbReference type="NCBI Taxonomy" id="3063788"/>
    <lineage>
        <taxon>Bacteria</taxon>
        <taxon>Bacillati</taxon>
        <taxon>Bacillota</taxon>
        <taxon>Negativicutes</taxon>
        <taxon>Acetonemataceae</taxon>
        <taxon>Anaeroselena</taxon>
    </lineage>
</organism>
<accession>A0ABU3P3R0</accession>
<proteinExistence type="predicted"/>
<dbReference type="EMBL" id="JAUOZS010000001">
    <property type="protein sequence ID" value="MDT8903153.1"/>
    <property type="molecule type" value="Genomic_DNA"/>
</dbReference>